<dbReference type="GO" id="GO:0022857">
    <property type="term" value="F:transmembrane transporter activity"/>
    <property type="evidence" value="ECO:0007669"/>
    <property type="project" value="InterPro"/>
</dbReference>
<dbReference type="Proteomes" id="UP000269438">
    <property type="component" value="Unassembled WGS sequence"/>
</dbReference>
<accession>A0A3L7APM9</accession>
<evidence type="ECO:0000259" key="6">
    <source>
        <dbReference type="PROSITE" id="PS50850"/>
    </source>
</evidence>
<evidence type="ECO:0000313" key="7">
    <source>
        <dbReference type="EMBL" id="RLP82386.1"/>
    </source>
</evidence>
<dbReference type="InterPro" id="IPR011701">
    <property type="entry name" value="MFS"/>
</dbReference>
<gene>
    <name evidence="7" type="ORF">D9V34_11435</name>
</gene>
<dbReference type="GO" id="GO:0005886">
    <property type="term" value="C:plasma membrane"/>
    <property type="evidence" value="ECO:0007669"/>
    <property type="project" value="UniProtKB-SubCell"/>
</dbReference>
<keyword evidence="2 5" id="KW-0812">Transmembrane</keyword>
<comment type="caution">
    <text evidence="7">The sequence shown here is derived from an EMBL/GenBank/DDBJ whole genome shotgun (WGS) entry which is preliminary data.</text>
</comment>
<evidence type="ECO:0000256" key="4">
    <source>
        <dbReference type="ARBA" id="ARBA00023136"/>
    </source>
</evidence>
<feature type="transmembrane region" description="Helical" evidence="5">
    <location>
        <begin position="183"/>
        <end position="204"/>
    </location>
</feature>
<dbReference type="PANTHER" id="PTHR23546:SF1">
    <property type="entry name" value="MEMBRANE PROTEIN"/>
    <property type="match status" value="1"/>
</dbReference>
<feature type="transmembrane region" description="Helical" evidence="5">
    <location>
        <begin position="256"/>
        <end position="282"/>
    </location>
</feature>
<evidence type="ECO:0000313" key="8">
    <source>
        <dbReference type="Proteomes" id="UP000269438"/>
    </source>
</evidence>
<feature type="transmembrane region" description="Helical" evidence="5">
    <location>
        <begin position="50"/>
        <end position="70"/>
    </location>
</feature>
<evidence type="ECO:0000256" key="2">
    <source>
        <dbReference type="ARBA" id="ARBA00022692"/>
    </source>
</evidence>
<dbReference type="SUPFAM" id="SSF103473">
    <property type="entry name" value="MFS general substrate transporter"/>
    <property type="match status" value="1"/>
</dbReference>
<dbReference type="PANTHER" id="PTHR23546">
    <property type="entry name" value="TRANSPORT PROTEIN"/>
    <property type="match status" value="1"/>
</dbReference>
<evidence type="ECO:0000256" key="1">
    <source>
        <dbReference type="ARBA" id="ARBA00004651"/>
    </source>
</evidence>
<dbReference type="Gene3D" id="1.20.1250.20">
    <property type="entry name" value="MFS general substrate transporter like domains"/>
    <property type="match status" value="1"/>
</dbReference>
<keyword evidence="8" id="KW-1185">Reference proteome</keyword>
<dbReference type="InterPro" id="IPR020846">
    <property type="entry name" value="MFS_dom"/>
</dbReference>
<dbReference type="PROSITE" id="PS50850">
    <property type="entry name" value="MFS"/>
    <property type="match status" value="1"/>
</dbReference>
<evidence type="ECO:0000256" key="3">
    <source>
        <dbReference type="ARBA" id="ARBA00022989"/>
    </source>
</evidence>
<keyword evidence="3 5" id="KW-1133">Transmembrane helix</keyword>
<feature type="transmembrane region" description="Helical" evidence="5">
    <location>
        <begin position="19"/>
        <end position="38"/>
    </location>
</feature>
<feature type="domain" description="Major facilitator superfamily (MFS) profile" evidence="6">
    <location>
        <begin position="16"/>
        <end position="404"/>
    </location>
</feature>
<proteinExistence type="predicted"/>
<feature type="transmembrane region" description="Helical" evidence="5">
    <location>
        <begin position="381"/>
        <end position="399"/>
    </location>
</feature>
<protein>
    <submittedName>
        <fullName evidence="7">MFS transporter</fullName>
    </submittedName>
</protein>
<feature type="transmembrane region" description="Helical" evidence="5">
    <location>
        <begin position="225"/>
        <end position="250"/>
    </location>
</feature>
<feature type="transmembrane region" description="Helical" evidence="5">
    <location>
        <begin position="319"/>
        <end position="339"/>
    </location>
</feature>
<feature type="transmembrane region" description="Helical" evidence="5">
    <location>
        <begin position="294"/>
        <end position="313"/>
    </location>
</feature>
<dbReference type="AlphaFoldDB" id="A0A3L7APM9"/>
<dbReference type="InterPro" id="IPR036259">
    <property type="entry name" value="MFS_trans_sf"/>
</dbReference>
<sequence length="407" mass="42051">MQPQVSDTPSTATKPQIPLVLSAVFLVYLGQMTLNPIIAPLSREVGLAEWQVGVMISLAAVCVVLSSQFWGRASLSRGRKPVLVAAMGTAVGAMALFALLAQLGMQGTLRGTALFILLLITRGLLFGLAIAAVPPTAQAYIADVTTTTESRVRGMAGVGAVQGLAMIGGAVVGGALAGFGLMVPLLCVPVMIGIGLIAVMLFLRREQRHELIENPPKVSPWDPRAWPFLLAGFGLFTGLGFVQIITGFIVQDRFALNAGAAAGITGAALLAAGAGMVIAQAVLVPRLGWRPGTLLRVGAAVSLAGFLVLIPNAGIPPLVIALFLIGLGLGLAMPGYTAGPSLLMSAEEQGGIAGLIAANNALTFVLTPTLATLFYTWWPPLPLIVSALVCSAVLVFVLIHPKFRATV</sequence>
<dbReference type="EMBL" id="RCUY01000009">
    <property type="protein sequence ID" value="RLP82386.1"/>
    <property type="molecule type" value="Genomic_DNA"/>
</dbReference>
<reference evidence="7 8" key="1">
    <citation type="submission" date="2018-10" db="EMBL/GenBank/DDBJ databases">
        <authorList>
            <person name="Li J."/>
        </authorList>
    </citation>
    <scope>NUCLEOTIDE SEQUENCE [LARGE SCALE GENOMIC DNA]</scope>
    <source>
        <strain evidence="7 8">JCM 11654</strain>
    </source>
</reference>
<feature type="transmembrane region" description="Helical" evidence="5">
    <location>
        <begin position="154"/>
        <end position="177"/>
    </location>
</feature>
<dbReference type="RefSeq" id="WP_121688915.1">
    <property type="nucleotide sequence ID" value="NZ_RCUY01000009.1"/>
</dbReference>
<name>A0A3L7APM9_9MICO</name>
<dbReference type="OrthoDB" id="9793283at2"/>
<keyword evidence="4 5" id="KW-0472">Membrane</keyword>
<evidence type="ECO:0000256" key="5">
    <source>
        <dbReference type="SAM" id="Phobius"/>
    </source>
</evidence>
<feature type="transmembrane region" description="Helical" evidence="5">
    <location>
        <begin position="113"/>
        <end position="133"/>
    </location>
</feature>
<feature type="transmembrane region" description="Helical" evidence="5">
    <location>
        <begin position="82"/>
        <end position="101"/>
    </location>
</feature>
<organism evidence="7 8">
    <name type="scientific">Mycetocola lacteus</name>
    <dbReference type="NCBI Taxonomy" id="76637"/>
    <lineage>
        <taxon>Bacteria</taxon>
        <taxon>Bacillati</taxon>
        <taxon>Actinomycetota</taxon>
        <taxon>Actinomycetes</taxon>
        <taxon>Micrococcales</taxon>
        <taxon>Microbacteriaceae</taxon>
        <taxon>Mycetocola</taxon>
    </lineage>
</organism>
<dbReference type="Pfam" id="PF07690">
    <property type="entry name" value="MFS_1"/>
    <property type="match status" value="1"/>
</dbReference>
<feature type="transmembrane region" description="Helical" evidence="5">
    <location>
        <begin position="351"/>
        <end position="375"/>
    </location>
</feature>
<comment type="subcellular location">
    <subcellularLocation>
        <location evidence="1">Cell membrane</location>
        <topology evidence="1">Multi-pass membrane protein</topology>
    </subcellularLocation>
</comment>